<evidence type="ECO:0000313" key="2">
    <source>
        <dbReference type="EMBL" id="GAM55123.1"/>
    </source>
</evidence>
<dbReference type="SUPFAM" id="SSF52266">
    <property type="entry name" value="SGNH hydrolase"/>
    <property type="match status" value="1"/>
</dbReference>
<feature type="domain" description="SGNH hydrolase-type esterase" evidence="1">
    <location>
        <begin position="31"/>
        <end position="178"/>
    </location>
</feature>
<reference evidence="2 3" key="1">
    <citation type="submission" date="2015-01" db="EMBL/GenBank/DDBJ databases">
        <title>Vibrio sp. C1 JCM 19231 whole genome shotgun sequence.</title>
        <authorList>
            <person name="Sawabe T."/>
            <person name="Meirelles P."/>
            <person name="Feng G."/>
            <person name="Sayaka M."/>
            <person name="Hattori M."/>
            <person name="Ohkuma M."/>
        </authorList>
    </citation>
    <scope>NUCLEOTIDE SEQUENCE [LARGE SCALE GENOMIC DNA]</scope>
    <source>
        <strain evidence="3">JCM 19231</strain>
    </source>
</reference>
<accession>A0A0B8NVH3</accession>
<organism evidence="2 3">
    <name type="scientific">Vibrio ishigakensis</name>
    <dbReference type="NCBI Taxonomy" id="1481914"/>
    <lineage>
        <taxon>Bacteria</taxon>
        <taxon>Pseudomonadati</taxon>
        <taxon>Pseudomonadota</taxon>
        <taxon>Gammaproteobacteria</taxon>
        <taxon>Vibrionales</taxon>
        <taxon>Vibrionaceae</taxon>
        <taxon>Vibrio</taxon>
    </lineage>
</organism>
<keyword evidence="3" id="KW-1185">Reference proteome</keyword>
<dbReference type="InterPro" id="IPR051532">
    <property type="entry name" value="Ester_Hydrolysis_Enzymes"/>
</dbReference>
<dbReference type="RefSeq" id="WP_261837109.1">
    <property type="nucleotide sequence ID" value="NZ_AP024882.1"/>
</dbReference>
<reference evidence="2 3" key="2">
    <citation type="submission" date="2015-01" db="EMBL/GenBank/DDBJ databases">
        <authorList>
            <consortium name="NBRP consortium"/>
            <person name="Sawabe T."/>
            <person name="Meirelles P."/>
            <person name="Feng G."/>
            <person name="Sayaka M."/>
            <person name="Hattori M."/>
            <person name="Ohkuma M."/>
        </authorList>
    </citation>
    <scope>NUCLEOTIDE SEQUENCE [LARGE SCALE GENOMIC DNA]</scope>
    <source>
        <strain evidence="3">JCM 19231</strain>
    </source>
</reference>
<dbReference type="Pfam" id="PF13472">
    <property type="entry name" value="Lipase_GDSL_2"/>
    <property type="match status" value="1"/>
</dbReference>
<dbReference type="Proteomes" id="UP000031671">
    <property type="component" value="Unassembled WGS sequence"/>
</dbReference>
<dbReference type="PANTHER" id="PTHR30383">
    <property type="entry name" value="THIOESTERASE 1/PROTEASE 1/LYSOPHOSPHOLIPASE L1"/>
    <property type="match status" value="1"/>
</dbReference>
<dbReference type="Gene3D" id="3.40.50.1110">
    <property type="entry name" value="SGNH hydrolase"/>
    <property type="match status" value="1"/>
</dbReference>
<sequence length="191" mass="21328">MDVDNQNCPVDKYLAQTRLFDELVQASDWVFLGDSITNAGRWGELFPSKRVANRGIDGDTIVGMLGRLDSVLATEPDTVFLLAGINDIAQDRTPERIMESYRKVVDTLTKQGVRVVLQSTILTNNPDWNQSVDKLNGLIEELARSQGLTLIDLNSLFAERGTIKSEATFDGVHLQGDMYLQWRDKLLAEAV</sequence>
<evidence type="ECO:0000313" key="3">
    <source>
        <dbReference type="Proteomes" id="UP000031671"/>
    </source>
</evidence>
<dbReference type="PANTHER" id="PTHR30383:SF5">
    <property type="entry name" value="SGNH HYDROLASE-TYPE ESTERASE DOMAIN-CONTAINING PROTEIN"/>
    <property type="match status" value="1"/>
</dbReference>
<dbReference type="GO" id="GO:0004622">
    <property type="term" value="F:phosphatidylcholine lysophospholipase activity"/>
    <property type="evidence" value="ECO:0007669"/>
    <property type="project" value="TreeGrafter"/>
</dbReference>
<proteinExistence type="predicted"/>
<comment type="caution">
    <text evidence="2">The sequence shown here is derived from an EMBL/GenBank/DDBJ whole genome shotgun (WGS) entry which is preliminary data.</text>
</comment>
<protein>
    <submittedName>
        <fullName evidence="2">Lysophospholipase L1</fullName>
    </submittedName>
</protein>
<dbReference type="InterPro" id="IPR013830">
    <property type="entry name" value="SGNH_hydro"/>
</dbReference>
<dbReference type="AlphaFoldDB" id="A0A0B8NVH3"/>
<dbReference type="EMBL" id="BBRZ01000010">
    <property type="protein sequence ID" value="GAM55123.1"/>
    <property type="molecule type" value="Genomic_DNA"/>
</dbReference>
<dbReference type="InterPro" id="IPR036514">
    <property type="entry name" value="SGNH_hydro_sf"/>
</dbReference>
<name>A0A0B8NVH3_9VIBR</name>
<evidence type="ECO:0000259" key="1">
    <source>
        <dbReference type="Pfam" id="PF13472"/>
    </source>
</evidence>
<gene>
    <name evidence="2" type="ORF">JCM19231_1939</name>
</gene>